<comment type="caution">
    <text evidence="1">The sequence shown here is derived from an EMBL/GenBank/DDBJ whole genome shotgun (WGS) entry which is preliminary data.</text>
</comment>
<protein>
    <submittedName>
        <fullName evidence="1">Uncharacterized protein</fullName>
    </submittedName>
</protein>
<reference evidence="1 2" key="1">
    <citation type="journal article" date="2018" name="PLoS Genet.">
        <title>Population sequencing reveals clonal diversity and ancestral inbreeding in the grapevine cultivar Chardonnay.</title>
        <authorList>
            <person name="Roach M.J."/>
            <person name="Johnson D.L."/>
            <person name="Bohlmann J."/>
            <person name="van Vuuren H.J."/>
            <person name="Jones S.J."/>
            <person name="Pretorius I.S."/>
            <person name="Schmidt S.A."/>
            <person name="Borneman A.R."/>
        </authorList>
    </citation>
    <scope>NUCLEOTIDE SEQUENCE [LARGE SCALE GENOMIC DNA]</scope>
    <source>
        <strain evidence="2">cv. Chardonnay</strain>
        <tissue evidence="1">Leaf</tissue>
    </source>
</reference>
<dbReference type="Proteomes" id="UP000288805">
    <property type="component" value="Unassembled WGS sequence"/>
</dbReference>
<gene>
    <name evidence="1" type="ORF">CK203_092568</name>
</gene>
<evidence type="ECO:0000313" key="2">
    <source>
        <dbReference type="Proteomes" id="UP000288805"/>
    </source>
</evidence>
<organism evidence="1 2">
    <name type="scientific">Vitis vinifera</name>
    <name type="common">Grape</name>
    <dbReference type="NCBI Taxonomy" id="29760"/>
    <lineage>
        <taxon>Eukaryota</taxon>
        <taxon>Viridiplantae</taxon>
        <taxon>Streptophyta</taxon>
        <taxon>Embryophyta</taxon>
        <taxon>Tracheophyta</taxon>
        <taxon>Spermatophyta</taxon>
        <taxon>Magnoliopsida</taxon>
        <taxon>eudicotyledons</taxon>
        <taxon>Gunneridae</taxon>
        <taxon>Pentapetalae</taxon>
        <taxon>rosids</taxon>
        <taxon>Vitales</taxon>
        <taxon>Vitaceae</taxon>
        <taxon>Viteae</taxon>
        <taxon>Vitis</taxon>
    </lineage>
</organism>
<dbReference type="AlphaFoldDB" id="A0A438CVF4"/>
<evidence type="ECO:0000313" key="1">
    <source>
        <dbReference type="EMBL" id="RVW27188.1"/>
    </source>
</evidence>
<proteinExistence type="predicted"/>
<accession>A0A438CVF4</accession>
<name>A0A438CVF4_VITVI</name>
<sequence length="145" mass="16041">MEEAGGKLIGKVLGEAKVFFVDKVWGAIRLLEGVEACCKDKDGKRHSKVWVENGRVQVGVTRRCIIYLYSFFLRGKDAPNLTDLKASGERGQFNGGGKRLYANSIWKVHGRIGEAVWIQVGIDEVQSRKEQLTCCLVGDGVSVQI</sequence>
<dbReference type="EMBL" id="QGNW01001963">
    <property type="protein sequence ID" value="RVW27188.1"/>
    <property type="molecule type" value="Genomic_DNA"/>
</dbReference>